<organism evidence="1 2">
    <name type="scientific">Paralvinella palmiformis</name>
    <dbReference type="NCBI Taxonomy" id="53620"/>
    <lineage>
        <taxon>Eukaryota</taxon>
        <taxon>Metazoa</taxon>
        <taxon>Spiralia</taxon>
        <taxon>Lophotrochozoa</taxon>
        <taxon>Annelida</taxon>
        <taxon>Polychaeta</taxon>
        <taxon>Sedentaria</taxon>
        <taxon>Canalipalpata</taxon>
        <taxon>Terebellida</taxon>
        <taxon>Terebelliformia</taxon>
        <taxon>Alvinellidae</taxon>
        <taxon>Paralvinella</taxon>
    </lineage>
</organism>
<dbReference type="EMBL" id="JAODUP010000067">
    <property type="protein sequence ID" value="KAK2164258.1"/>
    <property type="molecule type" value="Genomic_DNA"/>
</dbReference>
<accession>A0AAD9ND71</accession>
<gene>
    <name evidence="1" type="ORF">LSH36_67g06028</name>
</gene>
<evidence type="ECO:0000313" key="2">
    <source>
        <dbReference type="Proteomes" id="UP001208570"/>
    </source>
</evidence>
<dbReference type="PANTHER" id="PTHR33395">
    <property type="entry name" value="TRANSCRIPTASE, PUTATIVE-RELATED-RELATED"/>
    <property type="match status" value="1"/>
</dbReference>
<dbReference type="GO" id="GO:0031012">
    <property type="term" value="C:extracellular matrix"/>
    <property type="evidence" value="ECO:0007669"/>
    <property type="project" value="TreeGrafter"/>
</dbReference>
<dbReference type="GO" id="GO:0061343">
    <property type="term" value="P:cell adhesion involved in heart morphogenesis"/>
    <property type="evidence" value="ECO:0007669"/>
    <property type="project" value="TreeGrafter"/>
</dbReference>
<protein>
    <submittedName>
        <fullName evidence="1">Uncharacterized protein</fullName>
    </submittedName>
</protein>
<proteinExistence type="predicted"/>
<sequence>MYHRSQLFLDAVRDTYLIQQIDTPTRYMQWQNPHILDLLFTTENNMISNAECHAEFGLSNYVIITYNLQVSSQNQKKSEPRFRYQKDESEFWNWIEKLI</sequence>
<dbReference type="Proteomes" id="UP001208570">
    <property type="component" value="Unassembled WGS sequence"/>
</dbReference>
<comment type="caution">
    <text evidence="1">The sequence shown here is derived from an EMBL/GenBank/DDBJ whole genome shotgun (WGS) entry which is preliminary data.</text>
</comment>
<reference evidence="1" key="1">
    <citation type="journal article" date="2023" name="Mol. Biol. Evol.">
        <title>Third-Generation Sequencing Reveals the Adaptive Role of the Epigenome in Three Deep-Sea Polychaetes.</title>
        <authorList>
            <person name="Perez M."/>
            <person name="Aroh O."/>
            <person name="Sun Y."/>
            <person name="Lan Y."/>
            <person name="Juniper S.K."/>
            <person name="Young C.R."/>
            <person name="Angers B."/>
            <person name="Qian P.Y."/>
        </authorList>
    </citation>
    <scope>NUCLEOTIDE SEQUENCE</scope>
    <source>
        <strain evidence="1">P08H-3</strain>
    </source>
</reference>
<dbReference type="GO" id="GO:0007508">
    <property type="term" value="P:larval heart development"/>
    <property type="evidence" value="ECO:0007669"/>
    <property type="project" value="TreeGrafter"/>
</dbReference>
<dbReference type="AlphaFoldDB" id="A0AAD9ND71"/>
<keyword evidence="2" id="KW-1185">Reference proteome</keyword>
<dbReference type="PANTHER" id="PTHR33395:SF21">
    <property type="entry name" value="PERICARDIN"/>
    <property type="match status" value="1"/>
</dbReference>
<evidence type="ECO:0000313" key="1">
    <source>
        <dbReference type="EMBL" id="KAK2164258.1"/>
    </source>
</evidence>
<name>A0AAD9ND71_9ANNE</name>